<keyword evidence="1" id="KW-0472">Membrane</keyword>
<reference evidence="2" key="1">
    <citation type="submission" date="2006-06" db="EMBL/GenBank/DDBJ databases">
        <title>Complete sequence of chromosome 1 of Methanosarcina barkeri str. fusaro.</title>
        <authorList>
            <person name="Copeland A."/>
            <person name="Lucas S."/>
            <person name="Lapidus A."/>
            <person name="Barry K."/>
            <person name="Detter J.C."/>
            <person name="Glavina T."/>
            <person name="Hammon N."/>
            <person name="Israni S."/>
            <person name="Pitluck S."/>
            <person name="Goodwin L.A."/>
            <person name="Saunders E.H."/>
            <person name="Schmutz J."/>
            <person name="Larimer F."/>
            <person name="Land M."/>
            <person name="Anderson I."/>
            <person name="Richardson P."/>
        </authorList>
    </citation>
    <scope>NUCLEOTIDE SEQUENCE</scope>
    <source>
        <strain evidence="2">Fusaro</strain>
    </source>
</reference>
<dbReference type="KEGG" id="mba:Mbar_A2463"/>
<dbReference type="HOGENOM" id="CLU_1870719_0_0_2"/>
<keyword evidence="1" id="KW-1133">Transmembrane helix</keyword>
<dbReference type="STRING" id="269797.Mbar_A2463"/>
<organism evidence="2">
    <name type="scientific">Methanosarcina barkeri (strain Fusaro / DSM 804)</name>
    <dbReference type="NCBI Taxonomy" id="269797"/>
    <lineage>
        <taxon>Archaea</taxon>
        <taxon>Methanobacteriati</taxon>
        <taxon>Methanobacteriota</taxon>
        <taxon>Stenosarchaea group</taxon>
        <taxon>Methanomicrobia</taxon>
        <taxon>Methanosarcinales</taxon>
        <taxon>Methanosarcinaceae</taxon>
        <taxon>Methanosarcina</taxon>
    </lineage>
</organism>
<dbReference type="AlphaFoldDB" id="Q469R4"/>
<evidence type="ECO:0000313" key="2">
    <source>
        <dbReference type="EMBL" id="AAZ71378.1"/>
    </source>
</evidence>
<feature type="transmembrane region" description="Helical" evidence="1">
    <location>
        <begin position="50"/>
        <end position="72"/>
    </location>
</feature>
<gene>
    <name evidence="2" type="ordered locus">Mbar_A2463</name>
</gene>
<accession>Q469R4</accession>
<proteinExistence type="predicted"/>
<dbReference type="PaxDb" id="269797-Mbar_A2463"/>
<feature type="transmembrane region" description="Helical" evidence="1">
    <location>
        <begin position="20"/>
        <end position="44"/>
    </location>
</feature>
<dbReference type="EMBL" id="CP000099">
    <property type="protein sequence ID" value="AAZ71378.1"/>
    <property type="molecule type" value="Genomic_DNA"/>
</dbReference>
<evidence type="ECO:0000256" key="1">
    <source>
        <dbReference type="SAM" id="Phobius"/>
    </source>
</evidence>
<protein>
    <submittedName>
        <fullName evidence="2">Uncharacterized protein</fullName>
    </submittedName>
</protein>
<keyword evidence="1" id="KW-0812">Transmembrane</keyword>
<name>Q469R4_METBF</name>
<dbReference type="eggNOG" id="arCOG04988">
    <property type="taxonomic scope" value="Archaea"/>
</dbReference>
<feature type="transmembrane region" description="Helical" evidence="1">
    <location>
        <begin position="84"/>
        <end position="105"/>
    </location>
</feature>
<sequence length="136" mass="15147">MDFISHLILKVKKKMPLEALLFILQHIWLAIFVLTLGISIGTGITFGLDIVALVITLGMFVLFFVPLVSIGQNIVQSRRDVRKVLCCIPFLIAAVYQTMVVVFGYTKFMIYESHFVGLCLAASNSETSGNCNLPYN</sequence>